<feature type="region of interest" description="Disordered" evidence="1">
    <location>
        <begin position="1"/>
        <end position="56"/>
    </location>
</feature>
<sequence>MSASQTSPPPVPGKRPYGAVRLPCPVPEPARPQEPARTSGRAPRGAGAAPGGWYGPEVTLPLLSWGALRDGTRERGA</sequence>
<proteinExistence type="predicted"/>
<dbReference type="RefSeq" id="WP_222980233.1">
    <property type="nucleotide sequence ID" value="NZ_JAINVZ010000016.1"/>
</dbReference>
<evidence type="ECO:0000313" key="3">
    <source>
        <dbReference type="Proteomes" id="UP001198565"/>
    </source>
</evidence>
<evidence type="ECO:0000256" key="1">
    <source>
        <dbReference type="SAM" id="MobiDB-lite"/>
    </source>
</evidence>
<gene>
    <name evidence="2" type="ORF">K7472_22010</name>
</gene>
<feature type="compositionally biased region" description="Low complexity" evidence="1">
    <location>
        <begin position="35"/>
        <end position="47"/>
    </location>
</feature>
<evidence type="ECO:0000313" key="2">
    <source>
        <dbReference type="EMBL" id="MBY8887494.1"/>
    </source>
</evidence>
<accession>A0ABS7QXW4</accession>
<dbReference type="Proteomes" id="UP001198565">
    <property type="component" value="Unassembled WGS sequence"/>
</dbReference>
<name>A0ABS7QXW4_9ACTN</name>
<organism evidence="2 3">
    <name type="scientific">Streptantibioticus parmotrematis</name>
    <dbReference type="NCBI Taxonomy" id="2873249"/>
    <lineage>
        <taxon>Bacteria</taxon>
        <taxon>Bacillati</taxon>
        <taxon>Actinomycetota</taxon>
        <taxon>Actinomycetes</taxon>
        <taxon>Kitasatosporales</taxon>
        <taxon>Streptomycetaceae</taxon>
        <taxon>Streptantibioticus</taxon>
    </lineage>
</organism>
<protein>
    <submittedName>
        <fullName evidence="2">Uncharacterized protein</fullName>
    </submittedName>
</protein>
<comment type="caution">
    <text evidence="2">The sequence shown here is derived from an EMBL/GenBank/DDBJ whole genome shotgun (WGS) entry which is preliminary data.</text>
</comment>
<keyword evidence="3" id="KW-1185">Reference proteome</keyword>
<reference evidence="2 3" key="1">
    <citation type="submission" date="2021-08" db="EMBL/GenBank/DDBJ databases">
        <title>Streptomyces sp. PTM05 isolated from lichen.</title>
        <authorList>
            <person name="Somphong A."/>
            <person name="Phongsopitanun W."/>
            <person name="Tanasupawat S."/>
        </authorList>
    </citation>
    <scope>NUCLEOTIDE SEQUENCE [LARGE SCALE GENOMIC DNA]</scope>
    <source>
        <strain evidence="2 3">Ptm05</strain>
    </source>
</reference>
<dbReference type="EMBL" id="JAINVZ010000016">
    <property type="protein sequence ID" value="MBY8887494.1"/>
    <property type="molecule type" value="Genomic_DNA"/>
</dbReference>